<dbReference type="AlphaFoldDB" id="A0A2H3D2B7"/>
<reference evidence="2" key="1">
    <citation type="journal article" date="2017" name="Nat. Ecol. Evol.">
        <title>Genome expansion and lineage-specific genetic innovations in the forest pathogenic fungi Armillaria.</title>
        <authorList>
            <person name="Sipos G."/>
            <person name="Prasanna A.N."/>
            <person name="Walter M.C."/>
            <person name="O'Connor E."/>
            <person name="Balint B."/>
            <person name="Krizsan K."/>
            <person name="Kiss B."/>
            <person name="Hess J."/>
            <person name="Varga T."/>
            <person name="Slot J."/>
            <person name="Riley R."/>
            <person name="Boka B."/>
            <person name="Rigling D."/>
            <person name="Barry K."/>
            <person name="Lee J."/>
            <person name="Mihaltcheva S."/>
            <person name="LaButti K."/>
            <person name="Lipzen A."/>
            <person name="Waldron R."/>
            <person name="Moloney N.M."/>
            <person name="Sperisen C."/>
            <person name="Kredics L."/>
            <person name="Vagvoelgyi C."/>
            <person name="Patrignani A."/>
            <person name="Fitzpatrick D."/>
            <person name="Nagy I."/>
            <person name="Doyle S."/>
            <person name="Anderson J.B."/>
            <person name="Grigoriev I.V."/>
            <person name="Gueldener U."/>
            <person name="Muensterkoetter M."/>
            <person name="Nagy L.G."/>
        </authorList>
    </citation>
    <scope>NUCLEOTIDE SEQUENCE [LARGE SCALE GENOMIC DNA]</scope>
    <source>
        <strain evidence="2">Ar21-2</strain>
    </source>
</reference>
<evidence type="ECO:0000313" key="2">
    <source>
        <dbReference type="Proteomes" id="UP000217790"/>
    </source>
</evidence>
<keyword evidence="2" id="KW-1185">Reference proteome</keyword>
<protein>
    <submittedName>
        <fullName evidence="1">Uncharacterized protein</fullName>
    </submittedName>
</protein>
<accession>A0A2H3D2B7</accession>
<dbReference type="Proteomes" id="UP000217790">
    <property type="component" value="Unassembled WGS sequence"/>
</dbReference>
<gene>
    <name evidence="1" type="ORF">ARMGADRAFT_1034186</name>
</gene>
<dbReference type="InParanoid" id="A0A2H3D2B7"/>
<organism evidence="1 2">
    <name type="scientific">Armillaria gallica</name>
    <name type="common">Bulbous honey fungus</name>
    <name type="synonym">Armillaria bulbosa</name>
    <dbReference type="NCBI Taxonomy" id="47427"/>
    <lineage>
        <taxon>Eukaryota</taxon>
        <taxon>Fungi</taxon>
        <taxon>Dikarya</taxon>
        <taxon>Basidiomycota</taxon>
        <taxon>Agaricomycotina</taxon>
        <taxon>Agaricomycetes</taxon>
        <taxon>Agaricomycetidae</taxon>
        <taxon>Agaricales</taxon>
        <taxon>Marasmiineae</taxon>
        <taxon>Physalacriaceae</taxon>
        <taxon>Armillaria</taxon>
    </lineage>
</organism>
<dbReference type="EMBL" id="KZ293674">
    <property type="protein sequence ID" value="PBK88220.1"/>
    <property type="molecule type" value="Genomic_DNA"/>
</dbReference>
<evidence type="ECO:0000313" key="1">
    <source>
        <dbReference type="EMBL" id="PBK88220.1"/>
    </source>
</evidence>
<name>A0A2H3D2B7_ARMGA</name>
<proteinExistence type="predicted"/>
<sequence length="109" mass="12169">MESILIGNCNNHSKDFILGKLSDVPRLQFINLNRDTDTGGKTRGCLIQGRGGRTRQEKAECLSPRLEDAAKKKGVLVELVSRDLEYKVEGAQRRAGFAAMGRGGYWWDE</sequence>